<comment type="catalytic activity">
    <reaction evidence="8 9">
        <text>L-histidinol phosphate + 2-oxoglutarate = 3-(imidazol-4-yl)-2-oxopropyl phosphate + L-glutamate</text>
        <dbReference type="Rhea" id="RHEA:23744"/>
        <dbReference type="ChEBI" id="CHEBI:16810"/>
        <dbReference type="ChEBI" id="CHEBI:29985"/>
        <dbReference type="ChEBI" id="CHEBI:57766"/>
        <dbReference type="ChEBI" id="CHEBI:57980"/>
        <dbReference type="EC" id="2.6.1.9"/>
    </reaction>
</comment>
<dbReference type="InterPro" id="IPR004839">
    <property type="entry name" value="Aminotransferase_I/II_large"/>
</dbReference>
<dbReference type="RefSeq" id="WP_097374587.1">
    <property type="nucleotide sequence ID" value="NZ_CP021409.1"/>
</dbReference>
<dbReference type="InterPro" id="IPR015424">
    <property type="entry name" value="PyrdxlP-dep_Trfase"/>
</dbReference>
<reference evidence="11 12" key="1">
    <citation type="submission" date="2017-05" db="EMBL/GenBank/DDBJ databases">
        <title>Comparative genomic and metabolic analysis of manganese-oxidizing mechanisms in Celeribater manganoxidans DY25T: its adaption to the environment of polymetallic nodule.</title>
        <authorList>
            <person name="Wang X."/>
        </authorList>
    </citation>
    <scope>NUCLEOTIDE SEQUENCE [LARGE SCALE GENOMIC DNA]</scope>
    <source>
        <strain evidence="11 12">DY25</strain>
        <plasmid evidence="12">pdy25-e</plasmid>
    </source>
</reference>
<evidence type="ECO:0000256" key="2">
    <source>
        <dbReference type="ARBA" id="ARBA00005011"/>
    </source>
</evidence>
<geneLocation type="plasmid" evidence="12">
    <name>pdy25-e</name>
</geneLocation>
<keyword evidence="6 9" id="KW-0808">Transferase</keyword>
<evidence type="ECO:0000256" key="6">
    <source>
        <dbReference type="ARBA" id="ARBA00022679"/>
    </source>
</evidence>
<keyword evidence="7 9" id="KW-0663">Pyridoxal phosphate</keyword>
<dbReference type="GO" id="GO:0000105">
    <property type="term" value="P:L-histidine biosynthetic process"/>
    <property type="evidence" value="ECO:0007669"/>
    <property type="project" value="UniProtKB-UniRule"/>
</dbReference>
<dbReference type="InterPro" id="IPR015421">
    <property type="entry name" value="PyrdxlP-dep_Trfase_major"/>
</dbReference>
<keyword evidence="9" id="KW-0028">Amino-acid biosynthesis</keyword>
<evidence type="ECO:0000259" key="10">
    <source>
        <dbReference type="Pfam" id="PF00155"/>
    </source>
</evidence>
<feature type="modified residue" description="N6-(pyridoxal phosphate)lysine" evidence="9">
    <location>
        <position position="229"/>
    </location>
</feature>
<evidence type="ECO:0000256" key="4">
    <source>
        <dbReference type="ARBA" id="ARBA00011738"/>
    </source>
</evidence>
<dbReference type="PANTHER" id="PTHR43643:SF3">
    <property type="entry name" value="HISTIDINOL-PHOSPHATE AMINOTRANSFERASE"/>
    <property type="match status" value="1"/>
</dbReference>
<dbReference type="InterPro" id="IPR001917">
    <property type="entry name" value="Aminotrans_II_pyridoxalP_BS"/>
</dbReference>
<gene>
    <name evidence="9" type="primary">hisC</name>
    <name evidence="11" type="ORF">CBW24_17710</name>
</gene>
<dbReference type="Pfam" id="PF00155">
    <property type="entry name" value="Aminotran_1_2"/>
    <property type="match status" value="1"/>
</dbReference>
<dbReference type="InterPro" id="IPR005861">
    <property type="entry name" value="HisP_aminotrans"/>
</dbReference>
<comment type="pathway">
    <text evidence="2 9">Amino-acid biosynthesis; L-histidine biosynthesis; L-histidine from 5-phospho-alpha-D-ribose 1-diphosphate: step 7/9.</text>
</comment>
<comment type="similarity">
    <text evidence="3 9">Belongs to the class-II pyridoxal-phosphate-dependent aminotransferase family. Histidinol-phosphate aminotransferase subfamily.</text>
</comment>
<evidence type="ECO:0000256" key="5">
    <source>
        <dbReference type="ARBA" id="ARBA00022576"/>
    </source>
</evidence>
<dbReference type="CDD" id="cd00609">
    <property type="entry name" value="AAT_like"/>
    <property type="match status" value="1"/>
</dbReference>
<dbReference type="Gene3D" id="3.40.640.10">
    <property type="entry name" value="Type I PLP-dependent aspartate aminotransferase-like (Major domain)"/>
    <property type="match status" value="1"/>
</dbReference>
<comment type="cofactor">
    <cofactor evidence="1 9">
        <name>pyridoxal 5'-phosphate</name>
        <dbReference type="ChEBI" id="CHEBI:597326"/>
    </cofactor>
</comment>
<feature type="domain" description="Aminotransferase class I/classII large" evidence="10">
    <location>
        <begin position="37"/>
        <end position="360"/>
    </location>
</feature>
<evidence type="ECO:0000256" key="1">
    <source>
        <dbReference type="ARBA" id="ARBA00001933"/>
    </source>
</evidence>
<evidence type="ECO:0000313" key="12">
    <source>
        <dbReference type="Proteomes" id="UP000219050"/>
    </source>
</evidence>
<dbReference type="EC" id="2.6.1.9" evidence="9"/>
<dbReference type="KEGG" id="cmag:CBW24_17710"/>
<dbReference type="OrthoDB" id="9809616at2"/>
<sequence length="367" mass="39123">MTPPKFSARAELDRLTRYNSGLTLDDVAARAKGHPIAKLGSNENPHPVSAAITTAMAEAIARPNIYPDPSARVLADEIARQTGAAAERVILGDGSEDLLNVLARAVLNPGDEVVTLFPSFPLHEDYATMMGATVTRIGLTPDRRIDMDALLAAAARPVRLTLIANPMNPAGLWLGPDELAALLAAQHPDSLLCLDEAYVEYAAGPDYASGAERLAGHDKPLLILRTFSKAYGLAGLRIGYGMSNSDDVIAAMNLVRTPFNTNAVAQAAALAAMTHTEDMARAVAATLAERARMEQALAALGLRVLPSKGNFLFVDCGQPSAGVADRLIDCGVIVKPWKQDGFETFLRVSVGLDWENDQFLEAMARIV</sequence>
<evidence type="ECO:0000256" key="3">
    <source>
        <dbReference type="ARBA" id="ARBA00007970"/>
    </source>
</evidence>
<dbReference type="NCBIfam" id="TIGR01141">
    <property type="entry name" value="hisC"/>
    <property type="match status" value="1"/>
</dbReference>
<dbReference type="UniPathway" id="UPA00031">
    <property type="reaction ID" value="UER00012"/>
</dbReference>
<dbReference type="AlphaFoldDB" id="A0A291M4Y3"/>
<dbReference type="GO" id="GO:0004400">
    <property type="term" value="F:histidinol-phosphate transaminase activity"/>
    <property type="evidence" value="ECO:0007669"/>
    <property type="project" value="UniProtKB-UniRule"/>
</dbReference>
<organism evidence="11 12">
    <name type="scientific">Pacificitalea manganoxidans</name>
    <dbReference type="NCBI Taxonomy" id="1411902"/>
    <lineage>
        <taxon>Bacteria</taxon>
        <taxon>Pseudomonadati</taxon>
        <taxon>Pseudomonadota</taxon>
        <taxon>Alphaproteobacteria</taxon>
        <taxon>Rhodobacterales</taxon>
        <taxon>Paracoccaceae</taxon>
        <taxon>Pacificitalea</taxon>
    </lineage>
</organism>
<dbReference type="InterPro" id="IPR015422">
    <property type="entry name" value="PyrdxlP-dep_Trfase_small"/>
</dbReference>
<dbReference type="Proteomes" id="UP000219050">
    <property type="component" value="Plasmid pDY25-E"/>
</dbReference>
<keyword evidence="5 9" id="KW-0032">Aminotransferase</keyword>
<evidence type="ECO:0000256" key="7">
    <source>
        <dbReference type="ARBA" id="ARBA00022898"/>
    </source>
</evidence>
<dbReference type="SUPFAM" id="SSF53383">
    <property type="entry name" value="PLP-dependent transferases"/>
    <property type="match status" value="1"/>
</dbReference>
<evidence type="ECO:0000313" key="11">
    <source>
        <dbReference type="EMBL" id="ATI43979.1"/>
    </source>
</evidence>
<accession>A0A291M4Y3</accession>
<dbReference type="Gene3D" id="3.90.1150.10">
    <property type="entry name" value="Aspartate Aminotransferase, domain 1"/>
    <property type="match status" value="1"/>
</dbReference>
<dbReference type="EMBL" id="CP021409">
    <property type="protein sequence ID" value="ATI43979.1"/>
    <property type="molecule type" value="Genomic_DNA"/>
</dbReference>
<dbReference type="InterPro" id="IPR050106">
    <property type="entry name" value="HistidinolP_aminotransfase"/>
</dbReference>
<keyword evidence="11" id="KW-0614">Plasmid</keyword>
<dbReference type="GO" id="GO:0030170">
    <property type="term" value="F:pyridoxal phosphate binding"/>
    <property type="evidence" value="ECO:0007669"/>
    <property type="project" value="InterPro"/>
</dbReference>
<protein>
    <recommendedName>
        <fullName evidence="9">Histidinol-phosphate aminotransferase</fullName>
        <ecNumber evidence="9">2.6.1.9</ecNumber>
    </recommendedName>
    <alternativeName>
        <fullName evidence="9">Imidazole acetol-phosphate transaminase</fullName>
    </alternativeName>
</protein>
<name>A0A291M4Y3_9RHOB</name>
<dbReference type="PROSITE" id="PS00599">
    <property type="entry name" value="AA_TRANSFER_CLASS_2"/>
    <property type="match status" value="1"/>
</dbReference>
<dbReference type="HAMAP" id="MF_01023">
    <property type="entry name" value="HisC_aminotrans_2"/>
    <property type="match status" value="1"/>
</dbReference>
<dbReference type="PANTHER" id="PTHR43643">
    <property type="entry name" value="HISTIDINOL-PHOSPHATE AMINOTRANSFERASE 2"/>
    <property type="match status" value="1"/>
</dbReference>
<evidence type="ECO:0000256" key="9">
    <source>
        <dbReference type="HAMAP-Rule" id="MF_01023"/>
    </source>
</evidence>
<keyword evidence="9" id="KW-0368">Histidine biosynthesis</keyword>
<evidence type="ECO:0000256" key="8">
    <source>
        <dbReference type="ARBA" id="ARBA00047481"/>
    </source>
</evidence>
<keyword evidence="12" id="KW-1185">Reference proteome</keyword>
<proteinExistence type="inferred from homology"/>
<comment type="subunit">
    <text evidence="4 9">Homodimer.</text>
</comment>